<feature type="region of interest" description="Disordered" evidence="1">
    <location>
        <begin position="1"/>
        <end position="72"/>
    </location>
</feature>
<sequence>MPADSKPSTATRHRSQRRDGQKPSSHTTRPLKRRSETPGSNVNKISIGKPGETKHIGSSKKRKRMSSPNTIKVAPSTTIVSDADLSTDATLMTADIQTSSPQAASSVSLQSKRSRRLPRTLADCGVDYIDHQSAPYLDREGPTQYTSLIKHLLSAKLQQIMTPKPSLRLIIVCSSAERTLEIIKGLKVHLPNVRILKLFARHIKLEEQVGLANSKMFPIGVGTPHRIAKLLMEDAAQPGLSKLMHVVFDQSCMDSKKLQLFDSADKELAEILAIATQSKWGLHGV</sequence>
<feature type="compositionally biased region" description="Polar residues" evidence="1">
    <location>
        <begin position="1"/>
        <end position="10"/>
    </location>
</feature>
<protein>
    <submittedName>
        <fullName evidence="2">Uncharacterized protein</fullName>
    </submittedName>
</protein>
<dbReference type="PANTHER" id="PTHR24030:SF0">
    <property type="entry name" value="PROTEIN CMSS1"/>
    <property type="match status" value="1"/>
</dbReference>
<reference evidence="2 3" key="2">
    <citation type="submission" date="2016-05" db="EMBL/GenBank/DDBJ databases">
        <title>Lineage-specific infection strategies underlie the spectrum of fungal disease in amphibians.</title>
        <authorList>
            <person name="Cuomo C.A."/>
            <person name="Farrer R.A."/>
            <person name="James T."/>
            <person name="Longcore J."/>
            <person name="Birren B."/>
        </authorList>
    </citation>
    <scope>NUCLEOTIDE SEQUENCE [LARGE SCALE GENOMIC DNA]</scope>
    <source>
        <strain evidence="2 3">JEL423</strain>
    </source>
</reference>
<evidence type="ECO:0000313" key="2">
    <source>
        <dbReference type="EMBL" id="OAJ44252.1"/>
    </source>
</evidence>
<organism evidence="2 3">
    <name type="scientific">Batrachochytrium dendrobatidis (strain JEL423)</name>
    <dbReference type="NCBI Taxonomy" id="403673"/>
    <lineage>
        <taxon>Eukaryota</taxon>
        <taxon>Fungi</taxon>
        <taxon>Fungi incertae sedis</taxon>
        <taxon>Chytridiomycota</taxon>
        <taxon>Chytridiomycota incertae sedis</taxon>
        <taxon>Chytridiomycetes</taxon>
        <taxon>Rhizophydiales</taxon>
        <taxon>Rhizophydiales incertae sedis</taxon>
        <taxon>Batrachochytrium</taxon>
    </lineage>
</organism>
<dbReference type="OrthoDB" id="1929311at2759"/>
<dbReference type="PANTHER" id="PTHR24030">
    <property type="entry name" value="PROTEIN CMSS1"/>
    <property type="match status" value="1"/>
</dbReference>
<dbReference type="eggNOG" id="KOG3089">
    <property type="taxonomic scope" value="Eukaryota"/>
</dbReference>
<dbReference type="GO" id="GO:0030686">
    <property type="term" value="C:90S preribosome"/>
    <property type="evidence" value="ECO:0007669"/>
    <property type="project" value="TreeGrafter"/>
</dbReference>
<dbReference type="Proteomes" id="UP000077115">
    <property type="component" value="Unassembled WGS sequence"/>
</dbReference>
<evidence type="ECO:0000313" key="3">
    <source>
        <dbReference type="Proteomes" id="UP000077115"/>
    </source>
</evidence>
<dbReference type="AlphaFoldDB" id="A0A177WWJ2"/>
<dbReference type="VEuPathDB" id="FungiDB:BDEG_27513"/>
<gene>
    <name evidence="2" type="ORF">BDEG_27513</name>
</gene>
<accession>A0A177WWJ2</accession>
<proteinExistence type="predicted"/>
<evidence type="ECO:0000256" key="1">
    <source>
        <dbReference type="SAM" id="MobiDB-lite"/>
    </source>
</evidence>
<name>A0A177WWJ2_BATDL</name>
<dbReference type="InterPro" id="IPR032704">
    <property type="entry name" value="Cms1"/>
</dbReference>
<dbReference type="GO" id="GO:0005634">
    <property type="term" value="C:nucleus"/>
    <property type="evidence" value="ECO:0007669"/>
    <property type="project" value="TreeGrafter"/>
</dbReference>
<dbReference type="STRING" id="403673.A0A177WWJ2"/>
<dbReference type="Pfam" id="PF14617">
    <property type="entry name" value="CMS1"/>
    <property type="match status" value="1"/>
</dbReference>
<reference evidence="2 3" key="1">
    <citation type="submission" date="2006-10" db="EMBL/GenBank/DDBJ databases">
        <title>The Genome Sequence of Batrachochytrium dendrobatidis JEL423.</title>
        <authorList>
            <consortium name="The Broad Institute Genome Sequencing Platform"/>
            <person name="Birren B."/>
            <person name="Lander E."/>
            <person name="Galagan J."/>
            <person name="Cuomo C."/>
            <person name="Devon K."/>
            <person name="Jaffe D."/>
            <person name="Butler J."/>
            <person name="Alvarez P."/>
            <person name="Gnerre S."/>
            <person name="Grabherr M."/>
            <person name="Kleber M."/>
            <person name="Mauceli E."/>
            <person name="Brockman W."/>
            <person name="Young S."/>
            <person name="LaButti K."/>
            <person name="Sykes S."/>
            <person name="DeCaprio D."/>
            <person name="Crawford M."/>
            <person name="Koehrsen M."/>
            <person name="Engels R."/>
            <person name="Montgomery P."/>
            <person name="Pearson M."/>
            <person name="Howarth C."/>
            <person name="Larson L."/>
            <person name="White J."/>
            <person name="O'Leary S."/>
            <person name="Kodira C."/>
            <person name="Zeng Q."/>
            <person name="Yandava C."/>
            <person name="Alvarado L."/>
            <person name="Longcore J."/>
            <person name="James T."/>
        </authorList>
    </citation>
    <scope>NUCLEOTIDE SEQUENCE [LARGE SCALE GENOMIC DNA]</scope>
    <source>
        <strain evidence="2 3">JEL423</strain>
    </source>
</reference>
<dbReference type="EMBL" id="DS022312">
    <property type="protein sequence ID" value="OAJ44252.1"/>
    <property type="molecule type" value="Genomic_DNA"/>
</dbReference>